<dbReference type="Pfam" id="PF01425">
    <property type="entry name" value="Amidase"/>
    <property type="match status" value="1"/>
</dbReference>
<feature type="domain" description="Amidase" evidence="1">
    <location>
        <begin position="36"/>
        <end position="364"/>
    </location>
</feature>
<dbReference type="Proteomes" id="UP000730481">
    <property type="component" value="Unassembled WGS sequence"/>
</dbReference>
<dbReference type="SUPFAM" id="SSF75304">
    <property type="entry name" value="Amidase signature (AS) enzymes"/>
    <property type="match status" value="1"/>
</dbReference>
<proteinExistence type="predicted"/>
<dbReference type="Gene3D" id="3.90.1300.10">
    <property type="entry name" value="Amidase signature (AS) domain"/>
    <property type="match status" value="1"/>
</dbReference>
<reference evidence="2" key="1">
    <citation type="journal article" date="2017" name="Mycologia">
        <title>Fusarium algeriense, sp. nov., a novel toxigenic crown rot pathogen of durum wheat from Algeria is nested in the Fusarium burgessii species complex.</title>
        <authorList>
            <person name="Laraba I."/>
            <person name="Keddad A."/>
            <person name="Boureghda H."/>
            <person name="Abdallah N."/>
            <person name="Vaughan M.M."/>
            <person name="Proctor R.H."/>
            <person name="Busman M."/>
            <person name="O'Donnell K."/>
        </authorList>
    </citation>
    <scope>NUCLEOTIDE SEQUENCE</scope>
    <source>
        <strain evidence="2">NRRL 25174</strain>
    </source>
</reference>
<evidence type="ECO:0000313" key="2">
    <source>
        <dbReference type="EMBL" id="KAF4338741.1"/>
    </source>
</evidence>
<dbReference type="OrthoDB" id="566138at2759"/>
<dbReference type="InterPro" id="IPR036928">
    <property type="entry name" value="AS_sf"/>
</dbReference>
<sequence>MAIDKPFDTHSIVEAPIATLASALSQGHINSVELTAKHLLRIAKYDRRTIQLNAVPVINQDAFDAAQESDQRRALGKPLGLLDGIPGTIKDSYKIQGMTVAAGSPAFQNLVANEDAFTVKKLRDAGAVFLGRTNMPPMAAGGMQRGVYGRAESPYNEAYLTAAFASGSSNGSATATAASFGVFGMGEETISSGRSPASNNGLVAYTPSRGLISIRGNWPLFPTCDTVVPHTRTIEDMFALLDVIVATDDKTTCDFWREQPFVKLPEVDSVRPKTFFDLSDPDSLKGKRIGVPKMYIGGVDSDPQARKVHTRESVIHLWKQARKILEHLGATVVETDFPLVTEFEKPLAPEDNASETPPHRNEIDMCQLMSYAWDDFLAANQDNKVASSLAQVESSTIFPHPPGCLPDRYDSNDPLVRHTAVVAHITNGRIPTYDIPNLGKALQNLESKRKSAFEDWLDALGLDMLVWPCNADVGKADADVNEESAKRAWLNGVLYSNGNCAIRQFGIPTVSVPMGVMADTGMPVNLTFASKAYDDNNLFRYAYAFEKGSSLRQQPSRTPRLATDTIVPRTNTGHIGSTPPQLTVNAKASLVKGQKYATVSGTISEEEASELHVYIDGEELEDVKVAGGRWETSMRINEVKRSRPEEISVPDFKEAMVIALVVGRNGRSTARMVFV</sequence>
<gene>
    <name evidence="2" type="ORF">FBEOM_7363</name>
</gene>
<name>A0A9P5DVH3_9HYPO</name>
<dbReference type="InterPro" id="IPR023631">
    <property type="entry name" value="Amidase_dom"/>
</dbReference>
<reference evidence="2" key="2">
    <citation type="submission" date="2020-02" db="EMBL/GenBank/DDBJ databases">
        <title>Identification and distribution of gene clusters putatively required for synthesis of sphingolipid metabolism inhibitors in phylogenetically diverse species of the filamentous fungus Fusarium.</title>
        <authorList>
            <person name="Kim H.-S."/>
            <person name="Busman M."/>
            <person name="Brown D.W."/>
            <person name="Divon H."/>
            <person name="Uhlig S."/>
            <person name="Proctor R.H."/>
        </authorList>
    </citation>
    <scope>NUCLEOTIDE SEQUENCE</scope>
    <source>
        <strain evidence="2">NRRL 25174</strain>
    </source>
</reference>
<comment type="caution">
    <text evidence="2">The sequence shown here is derived from an EMBL/GenBank/DDBJ whole genome shotgun (WGS) entry which is preliminary data.</text>
</comment>
<organism evidence="2 3">
    <name type="scientific">Fusarium beomiforme</name>
    <dbReference type="NCBI Taxonomy" id="44412"/>
    <lineage>
        <taxon>Eukaryota</taxon>
        <taxon>Fungi</taxon>
        <taxon>Dikarya</taxon>
        <taxon>Ascomycota</taxon>
        <taxon>Pezizomycotina</taxon>
        <taxon>Sordariomycetes</taxon>
        <taxon>Hypocreomycetidae</taxon>
        <taxon>Hypocreales</taxon>
        <taxon>Nectriaceae</taxon>
        <taxon>Fusarium</taxon>
        <taxon>Fusarium burgessii species complex</taxon>
    </lineage>
</organism>
<keyword evidence="3" id="KW-1185">Reference proteome</keyword>
<dbReference type="PANTHER" id="PTHR42678:SF11">
    <property type="entry name" value="AMIDASE FAMILY PROTEIN"/>
    <property type="match status" value="1"/>
</dbReference>
<dbReference type="PANTHER" id="PTHR42678">
    <property type="entry name" value="AMIDASE"/>
    <property type="match status" value="1"/>
</dbReference>
<protein>
    <submittedName>
        <fullName evidence="2">Amidase</fullName>
    </submittedName>
</protein>
<accession>A0A9P5DVH3</accession>
<evidence type="ECO:0000259" key="1">
    <source>
        <dbReference type="Pfam" id="PF01425"/>
    </source>
</evidence>
<dbReference type="AlphaFoldDB" id="A0A9P5DVH3"/>
<evidence type="ECO:0000313" key="3">
    <source>
        <dbReference type="Proteomes" id="UP000730481"/>
    </source>
</evidence>
<dbReference type="EMBL" id="PVQB02000334">
    <property type="protein sequence ID" value="KAF4338741.1"/>
    <property type="molecule type" value="Genomic_DNA"/>
</dbReference>
<dbReference type="NCBIfam" id="NF005127">
    <property type="entry name" value="PRK06565.1"/>
    <property type="match status" value="1"/>
</dbReference>